<evidence type="ECO:0000259" key="2">
    <source>
        <dbReference type="PROSITE" id="PS51918"/>
    </source>
</evidence>
<dbReference type="GO" id="GO:0005783">
    <property type="term" value="C:endoplasmic reticulum"/>
    <property type="evidence" value="ECO:0007669"/>
    <property type="project" value="TreeGrafter"/>
</dbReference>
<feature type="domain" description="Radical SAM core" evidence="2">
    <location>
        <begin position="1"/>
        <end position="100"/>
    </location>
</feature>
<proteinExistence type="predicted"/>
<dbReference type="GeneID" id="120047347"/>
<dbReference type="InterPro" id="IPR007197">
    <property type="entry name" value="rSAM"/>
</dbReference>
<reference evidence="4" key="1">
    <citation type="submission" date="2025-08" db="UniProtKB">
        <authorList>
            <consortium name="RefSeq"/>
        </authorList>
    </citation>
    <scope>IDENTIFICATION</scope>
    <source>
        <tissue evidence="4">White muscle</tissue>
    </source>
</reference>
<evidence type="ECO:0000313" key="3">
    <source>
        <dbReference type="Proteomes" id="UP000808372"/>
    </source>
</evidence>
<accession>A0A8U0UCR1</accession>
<dbReference type="InterPro" id="IPR058240">
    <property type="entry name" value="rSAM_sf"/>
</dbReference>
<dbReference type="PROSITE" id="PS51918">
    <property type="entry name" value="RADICAL_SAM"/>
    <property type="match status" value="1"/>
</dbReference>
<dbReference type="Proteomes" id="UP000808372">
    <property type="component" value="Chromosome 5"/>
</dbReference>
<dbReference type="GO" id="GO:0035598">
    <property type="term" value="F:tRNA (N(6)-L-threonylcarbamoyladenosine(37)-C(2))-methylthiotransferase activity"/>
    <property type="evidence" value="ECO:0007669"/>
    <property type="project" value="TreeGrafter"/>
</dbReference>
<dbReference type="PANTHER" id="PTHR11918">
    <property type="entry name" value="RADICAL SAM PROTEINS"/>
    <property type="match status" value="1"/>
</dbReference>
<protein>
    <submittedName>
        <fullName evidence="4">Threonylcarbamoyladenosine tRNA methylthiotransferase-like</fullName>
    </submittedName>
</protein>
<dbReference type="Gene3D" id="3.30.750.200">
    <property type="match status" value="1"/>
</dbReference>
<gene>
    <name evidence="4" type="primary">LOC120047347</name>
</gene>
<name>A0A8U0UCR1_SALNM</name>
<dbReference type="SUPFAM" id="SSF102114">
    <property type="entry name" value="Radical SAM enzymes"/>
    <property type="match status" value="1"/>
</dbReference>
<evidence type="ECO:0000313" key="4">
    <source>
        <dbReference type="RefSeq" id="XP_038848799.1"/>
    </source>
</evidence>
<keyword evidence="3" id="KW-1185">Reference proteome</keyword>
<evidence type="ECO:0000256" key="1">
    <source>
        <dbReference type="ARBA" id="ARBA00022679"/>
    </source>
</evidence>
<dbReference type="GO" id="GO:0051536">
    <property type="term" value="F:iron-sulfur cluster binding"/>
    <property type="evidence" value="ECO:0007669"/>
    <property type="project" value="InterPro"/>
</dbReference>
<keyword evidence="1" id="KW-0808">Transferase</keyword>
<dbReference type="PANTHER" id="PTHR11918:SF45">
    <property type="entry name" value="THREONYLCARBAMOYLADENOSINE TRNA METHYLTHIOTRANSFERASE"/>
    <property type="match status" value="1"/>
</dbReference>
<dbReference type="AlphaFoldDB" id="A0A8U0UCR1"/>
<dbReference type="KEGG" id="snh:120047347"/>
<sequence>MVSWPQLSQCAGLRDTVATPWVPGITIATDIICGFPGETDADFQETCDLVKEYRFPSLFINQFYPRPGTPAAKMDQVPAQVKKQRTKELSALFHSYNPYDHKRM</sequence>
<organism evidence="3 4">
    <name type="scientific">Salvelinus namaycush</name>
    <name type="common">Lake trout</name>
    <name type="synonym">Salmo namaycush</name>
    <dbReference type="NCBI Taxonomy" id="8040"/>
    <lineage>
        <taxon>Eukaryota</taxon>
        <taxon>Metazoa</taxon>
        <taxon>Chordata</taxon>
        <taxon>Craniata</taxon>
        <taxon>Vertebrata</taxon>
        <taxon>Euteleostomi</taxon>
        <taxon>Actinopterygii</taxon>
        <taxon>Neopterygii</taxon>
        <taxon>Teleostei</taxon>
        <taxon>Protacanthopterygii</taxon>
        <taxon>Salmoniformes</taxon>
        <taxon>Salmonidae</taxon>
        <taxon>Salmoninae</taxon>
        <taxon>Salvelinus</taxon>
    </lineage>
</organism>
<dbReference type="RefSeq" id="XP_038848799.1">
    <property type="nucleotide sequence ID" value="XM_038992871.1"/>
</dbReference>